<reference evidence="2" key="1">
    <citation type="journal article" date="2014" name="Front. Microbiol.">
        <title>High frequency of phylogenetically diverse reductive dehalogenase-homologous genes in deep subseafloor sedimentary metagenomes.</title>
        <authorList>
            <person name="Kawai M."/>
            <person name="Futagami T."/>
            <person name="Toyoda A."/>
            <person name="Takaki Y."/>
            <person name="Nishi S."/>
            <person name="Hori S."/>
            <person name="Arai W."/>
            <person name="Tsubouchi T."/>
            <person name="Morono Y."/>
            <person name="Uchiyama I."/>
            <person name="Ito T."/>
            <person name="Fujiyama A."/>
            <person name="Inagaki F."/>
            <person name="Takami H."/>
        </authorList>
    </citation>
    <scope>NUCLEOTIDE SEQUENCE</scope>
    <source>
        <strain evidence="2">Expedition CK06-06</strain>
    </source>
</reference>
<dbReference type="GO" id="GO:0009055">
    <property type="term" value="F:electron transfer activity"/>
    <property type="evidence" value="ECO:0007669"/>
    <property type="project" value="InterPro"/>
</dbReference>
<dbReference type="EMBL" id="BARS01024178">
    <property type="protein sequence ID" value="GAG04845.1"/>
    <property type="molecule type" value="Genomic_DNA"/>
</dbReference>
<dbReference type="SMART" id="SM00893">
    <property type="entry name" value="ETF"/>
    <property type="match status" value="1"/>
</dbReference>
<dbReference type="InterPro" id="IPR033948">
    <property type="entry name" value="ETF_beta_N"/>
</dbReference>
<sequence>RLGLAMGADRAYLLSDRAFAGADTLATSYTLAEGIRKMGKYDLIICGEESSDGATAQVPPGIAEWLEASQITYAEGLDVLPDGRSVKAKRELAGGYEVVQVPLPAVISLKVGANEPRFMDFDRKTWAEAEAPVTTWSAQDVGLDEGYIGLEGSPTIVSGVAMAPSSERRREFLTGTPEEQAQQLLERLGSQIRPD</sequence>
<feature type="domain" description="Electron transfer flavoprotein alpha/beta-subunit N-terminal" evidence="1">
    <location>
        <begin position="1"/>
        <end position="145"/>
    </location>
</feature>
<accession>X0UGX0</accession>
<dbReference type="CDD" id="cd01714">
    <property type="entry name" value="ETF_beta"/>
    <property type="match status" value="1"/>
</dbReference>
<comment type="caution">
    <text evidence="2">The sequence shown here is derived from an EMBL/GenBank/DDBJ whole genome shotgun (WGS) entry which is preliminary data.</text>
</comment>
<dbReference type="SUPFAM" id="SSF52402">
    <property type="entry name" value="Adenine nucleotide alpha hydrolases-like"/>
    <property type="match status" value="1"/>
</dbReference>
<name>X0UGX0_9ZZZZ</name>
<gene>
    <name evidence="2" type="ORF">S01H1_38408</name>
</gene>
<dbReference type="InterPro" id="IPR014729">
    <property type="entry name" value="Rossmann-like_a/b/a_fold"/>
</dbReference>
<dbReference type="Gene3D" id="3.40.50.620">
    <property type="entry name" value="HUPs"/>
    <property type="match status" value="1"/>
</dbReference>
<evidence type="ECO:0000259" key="1">
    <source>
        <dbReference type="SMART" id="SM00893"/>
    </source>
</evidence>
<dbReference type="Pfam" id="PF01012">
    <property type="entry name" value="ETF"/>
    <property type="match status" value="1"/>
</dbReference>
<evidence type="ECO:0000313" key="2">
    <source>
        <dbReference type="EMBL" id="GAG04845.1"/>
    </source>
</evidence>
<dbReference type="InterPro" id="IPR012255">
    <property type="entry name" value="ETF_b"/>
</dbReference>
<feature type="non-terminal residue" evidence="2">
    <location>
        <position position="1"/>
    </location>
</feature>
<protein>
    <recommendedName>
        <fullName evidence="1">Electron transfer flavoprotein alpha/beta-subunit N-terminal domain-containing protein</fullName>
    </recommendedName>
</protein>
<dbReference type="AlphaFoldDB" id="X0UGX0"/>
<organism evidence="2">
    <name type="scientific">marine sediment metagenome</name>
    <dbReference type="NCBI Taxonomy" id="412755"/>
    <lineage>
        <taxon>unclassified sequences</taxon>
        <taxon>metagenomes</taxon>
        <taxon>ecological metagenomes</taxon>
    </lineage>
</organism>
<proteinExistence type="predicted"/>
<dbReference type="InterPro" id="IPR014730">
    <property type="entry name" value="ETF_a/b_N"/>
</dbReference>
<dbReference type="PANTHER" id="PTHR21294:SF17">
    <property type="entry name" value="PROTEIN FIXA"/>
    <property type="match status" value="1"/>
</dbReference>
<dbReference type="PANTHER" id="PTHR21294">
    <property type="entry name" value="ELECTRON TRANSFER FLAVOPROTEIN BETA-SUBUNIT"/>
    <property type="match status" value="1"/>
</dbReference>